<organism evidence="9 10">
    <name type="scientific">Diaphorina citri</name>
    <name type="common">Asian citrus psyllid</name>
    <dbReference type="NCBI Taxonomy" id="121845"/>
    <lineage>
        <taxon>Eukaryota</taxon>
        <taxon>Metazoa</taxon>
        <taxon>Ecdysozoa</taxon>
        <taxon>Arthropoda</taxon>
        <taxon>Hexapoda</taxon>
        <taxon>Insecta</taxon>
        <taxon>Pterygota</taxon>
        <taxon>Neoptera</taxon>
        <taxon>Paraneoptera</taxon>
        <taxon>Hemiptera</taxon>
        <taxon>Sternorrhyncha</taxon>
        <taxon>Psylloidea</taxon>
        <taxon>Psyllidae</taxon>
        <taxon>Diaphorininae</taxon>
        <taxon>Diaphorina</taxon>
    </lineage>
</organism>
<evidence type="ECO:0000256" key="6">
    <source>
        <dbReference type="ARBA" id="ARBA00022989"/>
    </source>
</evidence>
<feature type="transmembrane region" description="Helical" evidence="8">
    <location>
        <begin position="404"/>
        <end position="420"/>
    </location>
</feature>
<gene>
    <name evidence="10" type="primary">LOC103511420</name>
</gene>
<dbReference type="GO" id="GO:0015179">
    <property type="term" value="F:L-amino acid transmembrane transporter activity"/>
    <property type="evidence" value="ECO:0007669"/>
    <property type="project" value="TreeGrafter"/>
</dbReference>
<dbReference type="OMA" id="FAYDGWL"/>
<evidence type="ECO:0000256" key="5">
    <source>
        <dbReference type="ARBA" id="ARBA00022692"/>
    </source>
</evidence>
<keyword evidence="6 8" id="KW-1133">Transmembrane helix</keyword>
<feature type="transmembrane region" description="Helical" evidence="8">
    <location>
        <begin position="457"/>
        <end position="475"/>
    </location>
</feature>
<evidence type="ECO:0000313" key="10">
    <source>
        <dbReference type="RefSeq" id="XP_017300474.1"/>
    </source>
</evidence>
<dbReference type="FunFam" id="1.20.1740.10:FF:000003">
    <property type="entry name" value="Y+L amino acid transporter 1 isoform X1"/>
    <property type="match status" value="1"/>
</dbReference>
<feature type="transmembrane region" description="Helical" evidence="8">
    <location>
        <begin position="172"/>
        <end position="191"/>
    </location>
</feature>
<sequence>MSCIFISPTGVVIPAGSVGLSLTVWVLCGVMYLHRSVGLSLTVWVLCGVMSMICVLYHILSLHSMFFTGIFISPAGVVIPAGSVGLSLTVWVLCGVMSMIGALCYAELGTSIPKSGGDYAYLFEAFGPLPAFLYLWDAMLIFVPTTNAIMGLTFANYVVKPFFHCENPPPDVAIRLIAASVICLLTFINCYNVRATTRLQNVFMFAKIAALVVIIIMGIGFMAMYGSPQFEDPWKNTETNVGKIAVSFYAGIFSYSGWNYLNFMTEELKNPYVNLPRAIYISLPIVTFIYTLANVAYFAVVPPALMSDAIAVTFANQVMGVFAWTMPFMVALSALGGLSVHIMTSSRMCFVGARYGHFPAMLSHINISRFTPTPSLVFLNILSLFMLFTSDVFLLITYSSFVESAFIMISVCGILYLRYTQPDMHRPIKVSLWVPISFVLICVFLVVTPILEAPREVGMAVLITLSGVPVYLIGVKWRDKPEAFTRSFNALTYFVQKLFLSALFPYIFTR</sequence>
<dbReference type="AlphaFoldDB" id="A0A1S4EED5"/>
<keyword evidence="3" id="KW-0813">Transport</keyword>
<dbReference type="Pfam" id="PF13520">
    <property type="entry name" value="AA_permease_2"/>
    <property type="match status" value="1"/>
</dbReference>
<dbReference type="GO" id="GO:0005886">
    <property type="term" value="C:plasma membrane"/>
    <property type="evidence" value="ECO:0007669"/>
    <property type="project" value="UniProtKB-SubCell"/>
</dbReference>
<keyword evidence="4" id="KW-1003">Cell membrane</keyword>
<protein>
    <submittedName>
        <fullName evidence="10">Y+L amino acid transporter 2</fullName>
    </submittedName>
</protein>
<reference evidence="10" key="1">
    <citation type="submission" date="2025-08" db="UniProtKB">
        <authorList>
            <consortium name="RefSeq"/>
        </authorList>
    </citation>
    <scope>IDENTIFICATION</scope>
</reference>
<dbReference type="STRING" id="121845.A0A1S4EED5"/>
<dbReference type="PANTHER" id="PTHR11785">
    <property type="entry name" value="AMINO ACID TRANSPORTER"/>
    <property type="match status" value="1"/>
</dbReference>
<dbReference type="InterPro" id="IPR050598">
    <property type="entry name" value="AminoAcid_Transporter"/>
</dbReference>
<comment type="similarity">
    <text evidence="2">Belongs to the amino acid-polyamine-organocation (APC) superfamily. L-type amino acid transporter (LAT) (TC 2.A.3.8) family.</text>
</comment>
<evidence type="ECO:0000256" key="7">
    <source>
        <dbReference type="ARBA" id="ARBA00023136"/>
    </source>
</evidence>
<evidence type="ECO:0000256" key="8">
    <source>
        <dbReference type="SAM" id="Phobius"/>
    </source>
</evidence>
<dbReference type="PaxDb" id="121845-A0A1S4EED5"/>
<feature type="transmembrane region" description="Helical" evidence="8">
    <location>
        <begin position="131"/>
        <end position="152"/>
    </location>
</feature>
<evidence type="ECO:0000256" key="4">
    <source>
        <dbReference type="ARBA" id="ARBA00022475"/>
    </source>
</evidence>
<feature type="transmembrane region" description="Helical" evidence="8">
    <location>
        <begin position="281"/>
        <end position="301"/>
    </location>
</feature>
<dbReference type="KEGG" id="dci:103511420"/>
<feature type="transmembrane region" description="Helical" evidence="8">
    <location>
        <begin position="12"/>
        <end position="33"/>
    </location>
</feature>
<feature type="transmembrane region" description="Helical" evidence="8">
    <location>
        <begin position="432"/>
        <end position="451"/>
    </location>
</feature>
<dbReference type="GeneID" id="103511420"/>
<feature type="transmembrane region" description="Helical" evidence="8">
    <location>
        <begin position="203"/>
        <end position="224"/>
    </location>
</feature>
<feature type="transmembrane region" description="Helical" evidence="8">
    <location>
        <begin position="244"/>
        <end position="261"/>
    </location>
</feature>
<keyword evidence="9" id="KW-1185">Reference proteome</keyword>
<dbReference type="Gene3D" id="1.20.1740.10">
    <property type="entry name" value="Amino acid/polyamine transporter I"/>
    <property type="match status" value="1"/>
</dbReference>
<feature type="transmembrane region" description="Helical" evidence="8">
    <location>
        <begin position="39"/>
        <end position="59"/>
    </location>
</feature>
<dbReference type="InterPro" id="IPR002293">
    <property type="entry name" value="AA/rel_permease1"/>
</dbReference>
<dbReference type="Proteomes" id="UP000079169">
    <property type="component" value="Unplaced"/>
</dbReference>
<feature type="transmembrane region" description="Helical" evidence="8">
    <location>
        <begin position="487"/>
        <end position="508"/>
    </location>
</feature>
<proteinExistence type="inferred from homology"/>
<dbReference type="PANTHER" id="PTHR11785:SF535">
    <property type="entry name" value="GH08870P"/>
    <property type="match status" value="1"/>
</dbReference>
<evidence type="ECO:0000256" key="3">
    <source>
        <dbReference type="ARBA" id="ARBA00022448"/>
    </source>
</evidence>
<accession>A0A1S4EED5</accession>
<dbReference type="RefSeq" id="XP_017300474.1">
    <property type="nucleotide sequence ID" value="XM_017444985.1"/>
</dbReference>
<evidence type="ECO:0000256" key="2">
    <source>
        <dbReference type="ARBA" id="ARBA00007040"/>
    </source>
</evidence>
<keyword evidence="5 8" id="KW-0812">Transmembrane</keyword>
<name>A0A1S4EED5_DIACI</name>
<feature type="transmembrane region" description="Helical" evidence="8">
    <location>
        <begin position="321"/>
        <end position="340"/>
    </location>
</feature>
<comment type="subcellular location">
    <subcellularLocation>
        <location evidence="1">Cell membrane</location>
        <topology evidence="1">Multi-pass membrane protein</topology>
    </subcellularLocation>
</comment>
<keyword evidence="7 8" id="KW-0472">Membrane</keyword>
<evidence type="ECO:0000313" key="9">
    <source>
        <dbReference type="Proteomes" id="UP000079169"/>
    </source>
</evidence>
<evidence type="ECO:0000256" key="1">
    <source>
        <dbReference type="ARBA" id="ARBA00004651"/>
    </source>
</evidence>
<dbReference type="PIRSF" id="PIRSF006060">
    <property type="entry name" value="AA_transporter"/>
    <property type="match status" value="1"/>
</dbReference>
<feature type="transmembrane region" description="Helical" evidence="8">
    <location>
        <begin position="66"/>
        <end position="84"/>
    </location>
</feature>